<dbReference type="OrthoDB" id="9967748at2"/>
<keyword evidence="2" id="KW-1185">Reference proteome</keyword>
<protein>
    <submittedName>
        <fullName evidence="1">Uncharacterized protein</fullName>
    </submittedName>
</protein>
<gene>
    <name evidence="1" type="ORF">DFQ11_1332</name>
</gene>
<reference evidence="1 2" key="1">
    <citation type="submission" date="2018-06" db="EMBL/GenBank/DDBJ databases">
        <title>Genomic Encyclopedia of Type Strains, Phase III (KMG-III): the genomes of soil and plant-associated and newly described type strains.</title>
        <authorList>
            <person name="Whitman W."/>
        </authorList>
    </citation>
    <scope>NUCLEOTIDE SEQUENCE [LARGE SCALE GENOMIC DNA]</scope>
    <source>
        <strain evidence="1 2">CECT 7945</strain>
    </source>
</reference>
<evidence type="ECO:0000313" key="2">
    <source>
        <dbReference type="Proteomes" id="UP000248054"/>
    </source>
</evidence>
<dbReference type="RefSeq" id="WP_110476672.1">
    <property type="nucleotide sequence ID" value="NZ_BMWQ01000032.1"/>
</dbReference>
<organism evidence="1 2">
    <name type="scientific">Winogradskyella epiphytica</name>
    <dbReference type="NCBI Taxonomy" id="262005"/>
    <lineage>
        <taxon>Bacteria</taxon>
        <taxon>Pseudomonadati</taxon>
        <taxon>Bacteroidota</taxon>
        <taxon>Flavobacteriia</taxon>
        <taxon>Flavobacteriales</taxon>
        <taxon>Flavobacteriaceae</taxon>
        <taxon>Winogradskyella</taxon>
    </lineage>
</organism>
<evidence type="ECO:0000313" key="1">
    <source>
        <dbReference type="EMBL" id="PYE78477.1"/>
    </source>
</evidence>
<dbReference type="AlphaFoldDB" id="A0A2V4Y9T4"/>
<sequence>MKKILILIFIIPIAVLSQNKKQDLYVAYDKCSIHNITKISNDTLQFELYQIRFGDKIKPEIEYSIAESGFVKKNISLSGKTYGFLLVTYINENKQNEPVEINKNEIVNVIIAENIIHSKNTDFTTFFQNFENIYIVDFSDKNSEIKLAKKVKIEFNPTL</sequence>
<dbReference type="Proteomes" id="UP000248054">
    <property type="component" value="Unassembled WGS sequence"/>
</dbReference>
<accession>A0A2V4Y9T4</accession>
<comment type="caution">
    <text evidence="1">The sequence shown here is derived from an EMBL/GenBank/DDBJ whole genome shotgun (WGS) entry which is preliminary data.</text>
</comment>
<dbReference type="EMBL" id="QJTD01000033">
    <property type="protein sequence ID" value="PYE78477.1"/>
    <property type="molecule type" value="Genomic_DNA"/>
</dbReference>
<proteinExistence type="predicted"/>
<name>A0A2V4Y9T4_9FLAO</name>